<dbReference type="Gene3D" id="3.40.50.150">
    <property type="entry name" value="Vaccinia Virus protein VP39"/>
    <property type="match status" value="1"/>
</dbReference>
<evidence type="ECO:0000313" key="3">
    <source>
        <dbReference type="Proteomes" id="UP000219439"/>
    </source>
</evidence>
<feature type="repeat" description="TPR" evidence="1">
    <location>
        <begin position="9"/>
        <end position="42"/>
    </location>
</feature>
<keyword evidence="1" id="KW-0802">TPR repeat</keyword>
<evidence type="ECO:0000313" key="2">
    <source>
        <dbReference type="EMBL" id="SNZ05519.1"/>
    </source>
</evidence>
<keyword evidence="2" id="KW-0808">Transferase</keyword>
<dbReference type="EMBL" id="OBEL01000001">
    <property type="protein sequence ID" value="SNZ05519.1"/>
    <property type="molecule type" value="Genomic_DNA"/>
</dbReference>
<dbReference type="Proteomes" id="UP000219439">
    <property type="component" value="Unassembled WGS sequence"/>
</dbReference>
<keyword evidence="2" id="KW-0489">Methyltransferase</keyword>
<dbReference type="InterPro" id="IPR019734">
    <property type="entry name" value="TPR_rpt"/>
</dbReference>
<dbReference type="RefSeq" id="WP_097151495.1">
    <property type="nucleotide sequence ID" value="NZ_OBEL01000001.1"/>
</dbReference>
<keyword evidence="3" id="KW-1185">Reference proteome</keyword>
<dbReference type="PANTHER" id="PTHR43861">
    <property type="entry name" value="TRANS-ACONITATE 2-METHYLTRANSFERASE-RELATED"/>
    <property type="match status" value="1"/>
</dbReference>
<dbReference type="InterPro" id="IPR029063">
    <property type="entry name" value="SAM-dependent_MTases_sf"/>
</dbReference>
<protein>
    <submittedName>
        <fullName evidence="2">Predicted methyltransferase, contains TPR repeat</fullName>
    </submittedName>
</protein>
<gene>
    <name evidence="2" type="ORF">SAMN06265368_0139</name>
</gene>
<dbReference type="GO" id="GO:0032259">
    <property type="term" value="P:methylation"/>
    <property type="evidence" value="ECO:0007669"/>
    <property type="project" value="UniProtKB-KW"/>
</dbReference>
<organism evidence="2 3">
    <name type="scientific">Cohaesibacter gelatinilyticus</name>
    <dbReference type="NCBI Taxonomy" id="372072"/>
    <lineage>
        <taxon>Bacteria</taxon>
        <taxon>Pseudomonadati</taxon>
        <taxon>Pseudomonadota</taxon>
        <taxon>Alphaproteobacteria</taxon>
        <taxon>Hyphomicrobiales</taxon>
        <taxon>Cohaesibacteraceae</taxon>
    </lineage>
</organism>
<proteinExistence type="predicted"/>
<dbReference type="OrthoDB" id="465636at2"/>
<dbReference type="CDD" id="cd02440">
    <property type="entry name" value="AdoMet_MTases"/>
    <property type="match status" value="1"/>
</dbReference>
<reference evidence="2 3" key="1">
    <citation type="submission" date="2017-09" db="EMBL/GenBank/DDBJ databases">
        <authorList>
            <person name="Ehlers B."/>
            <person name="Leendertz F.H."/>
        </authorList>
    </citation>
    <scope>NUCLEOTIDE SEQUENCE [LARGE SCALE GENOMIC DNA]</scope>
    <source>
        <strain evidence="2 3">DSM 18289</strain>
    </source>
</reference>
<dbReference type="PROSITE" id="PS50005">
    <property type="entry name" value="TPR"/>
    <property type="match status" value="1"/>
</dbReference>
<dbReference type="Pfam" id="PF13489">
    <property type="entry name" value="Methyltransf_23"/>
    <property type="match status" value="1"/>
</dbReference>
<accession>A0A285N7W8</accession>
<dbReference type="GO" id="GO:0008168">
    <property type="term" value="F:methyltransferase activity"/>
    <property type="evidence" value="ECO:0007669"/>
    <property type="project" value="UniProtKB-KW"/>
</dbReference>
<dbReference type="AlphaFoldDB" id="A0A285N7W8"/>
<dbReference type="SUPFAM" id="SSF53335">
    <property type="entry name" value="S-adenosyl-L-methionine-dependent methyltransferases"/>
    <property type="match status" value="1"/>
</dbReference>
<evidence type="ECO:0000256" key="1">
    <source>
        <dbReference type="PROSITE-ProRule" id="PRU00339"/>
    </source>
</evidence>
<sequence length="279" mass="30819">MSELDQGALAEAYNKALELEKAGKLREAAEAYRTVLALDPDDHGGAAVRLASIEQGPTPEKAPVAYVATLFDQHAEAFEKILVDDLGYAVPMMVREMIVSHRPERRFKRMLDLGCGTGLTGISMAEKVVEMIGVDLSTGMLDEAYEKGVYDDLYAGDVVEFLKDIEDDGTSKGEIQGWDLIVSTDVLPYLGALEEKFHHVARCLDKGGFFAFSSETMPDEAFEGADFKVGRKHRFAHSESYIRRLMDANGLVAKHFEIIVVRSDEGNPIYGHLVLAEKK</sequence>
<name>A0A285N7W8_9HYPH</name>